<sequence>MEEQHIQDWGNGWNDAMRGCAQRPYQSLDYYVGYADAMADYDRPPTIH</sequence>
<organism evidence="1 2">
    <name type="scientific">Burkholderia phage Bcep43</name>
    <dbReference type="NCBI Taxonomy" id="2883945"/>
    <lineage>
        <taxon>Viruses</taxon>
        <taxon>Duplodnaviria</taxon>
        <taxon>Heunggongvirae</taxon>
        <taxon>Uroviricota</taxon>
        <taxon>Caudoviricetes</taxon>
        <taxon>Naesvirus</taxon>
        <taxon>Naesvirus bcep43</taxon>
    </lineage>
</organism>
<name>Q6UKB0_9CAUD</name>
<reference evidence="1 2" key="1">
    <citation type="journal article" date="2006" name="J. Bacteriol.">
        <title>Divergence and mosaicism among virulent soil phages of the Burkholderia cepacia complex.</title>
        <authorList>
            <person name="Summer E.J."/>
            <person name="Gonzalez C.F."/>
            <person name="Bomer M."/>
            <person name="Carlile T."/>
            <person name="Embry A."/>
            <person name="Kucherka A.M."/>
            <person name="Lee J."/>
            <person name="Mebane L."/>
            <person name="Morrison W.C."/>
            <person name="Mark L."/>
            <person name="King M.D."/>
            <person name="LiPuma J.J."/>
            <person name="Vidaver A.K."/>
            <person name="Young R."/>
        </authorList>
    </citation>
    <scope>NUCLEOTIDE SEQUENCE</scope>
</reference>
<protein>
    <submittedName>
        <fullName evidence="1">Gp40</fullName>
    </submittedName>
</protein>
<dbReference type="RefSeq" id="NP_958146.1">
    <property type="nucleotide sequence ID" value="NC_005342.2"/>
</dbReference>
<proteinExistence type="predicted"/>
<gene>
    <name evidence="1" type="primary">Bcep43-40</name>
</gene>
<dbReference type="KEGG" id="vg:2716799"/>
<keyword evidence="2" id="KW-1185">Reference proteome</keyword>
<dbReference type="GeneID" id="2716799"/>
<evidence type="ECO:0000313" key="1">
    <source>
        <dbReference type="EMBL" id="AAR89332.1"/>
    </source>
</evidence>
<dbReference type="EMBL" id="AY368235">
    <property type="protein sequence ID" value="AAR89332.1"/>
    <property type="molecule type" value="Genomic_DNA"/>
</dbReference>
<evidence type="ECO:0000313" key="2">
    <source>
        <dbReference type="Proteomes" id="UP000001248"/>
    </source>
</evidence>
<dbReference type="Proteomes" id="UP000001248">
    <property type="component" value="Genome"/>
</dbReference>
<accession>Q6UKB0</accession>